<organism evidence="2 3">
    <name type="scientific">Flavobacterium faecale</name>
    <dbReference type="NCBI Taxonomy" id="1355330"/>
    <lineage>
        <taxon>Bacteria</taxon>
        <taxon>Pseudomonadati</taxon>
        <taxon>Bacteroidota</taxon>
        <taxon>Flavobacteriia</taxon>
        <taxon>Flavobacteriales</taxon>
        <taxon>Flavobacteriaceae</taxon>
        <taxon>Flavobacterium</taxon>
    </lineage>
</organism>
<name>A0A2S1LE02_9FLAO</name>
<dbReference type="AlphaFoldDB" id="A0A2S1LE02"/>
<keyword evidence="3" id="KW-1185">Reference proteome</keyword>
<evidence type="ECO:0000313" key="3">
    <source>
        <dbReference type="Proteomes" id="UP000244527"/>
    </source>
</evidence>
<reference evidence="2 3" key="1">
    <citation type="submission" date="2017-04" db="EMBL/GenBank/DDBJ databases">
        <title>Compelte genome sequence of WV33.</title>
        <authorList>
            <person name="Lee P.C."/>
        </authorList>
    </citation>
    <scope>NUCLEOTIDE SEQUENCE [LARGE SCALE GENOMIC DNA]</scope>
    <source>
        <strain evidence="2 3">WV33</strain>
    </source>
</reference>
<dbReference type="KEGG" id="ffa:FFWV33_10865"/>
<sequence length="117" mass="13245">MFLEAGAKVENYFVSRKKNLKFFFQDLNLIFFILLTSLSNNLSHSAGCKSNSFTLISQALFDIFFRRISSSISVMLASVSVNLFVVAGAKVVSLLRYSILLPNLFLIYFLIGWKSEL</sequence>
<feature type="transmembrane region" description="Helical" evidence="1">
    <location>
        <begin position="22"/>
        <end position="43"/>
    </location>
</feature>
<keyword evidence="1" id="KW-0812">Transmembrane</keyword>
<proteinExistence type="predicted"/>
<feature type="transmembrane region" description="Helical" evidence="1">
    <location>
        <begin position="94"/>
        <end position="113"/>
    </location>
</feature>
<evidence type="ECO:0000256" key="1">
    <source>
        <dbReference type="SAM" id="Phobius"/>
    </source>
</evidence>
<evidence type="ECO:0000313" key="2">
    <source>
        <dbReference type="EMBL" id="AWG21985.1"/>
    </source>
</evidence>
<keyword evidence="1" id="KW-1133">Transmembrane helix</keyword>
<accession>A0A2S1LE02</accession>
<keyword evidence="1" id="KW-0472">Membrane</keyword>
<protein>
    <submittedName>
        <fullName evidence="2">Uncharacterized protein</fullName>
    </submittedName>
</protein>
<gene>
    <name evidence="2" type="ORF">FFWV33_10865</name>
</gene>
<dbReference type="EMBL" id="CP020918">
    <property type="protein sequence ID" value="AWG21985.1"/>
    <property type="molecule type" value="Genomic_DNA"/>
</dbReference>
<feature type="transmembrane region" description="Helical" evidence="1">
    <location>
        <begin position="64"/>
        <end position="88"/>
    </location>
</feature>
<dbReference type="Proteomes" id="UP000244527">
    <property type="component" value="Chromosome"/>
</dbReference>